<feature type="domain" description="Peptidase M3A/M3B catalytic" evidence="9">
    <location>
        <begin position="252"/>
        <end position="698"/>
    </location>
</feature>
<dbReference type="Proteomes" id="UP000824076">
    <property type="component" value="Unassembled WGS sequence"/>
</dbReference>
<organism evidence="10 11">
    <name type="scientific">Candidatus Limisoma intestinavium</name>
    <dbReference type="NCBI Taxonomy" id="2840856"/>
    <lineage>
        <taxon>Bacteria</taxon>
        <taxon>Pseudomonadati</taxon>
        <taxon>Bacteroidota</taxon>
        <taxon>Bacteroidia</taxon>
        <taxon>Bacteroidales</taxon>
        <taxon>Candidatus Limisoma</taxon>
    </lineage>
</organism>
<keyword evidence="6 7" id="KW-0482">Metalloprotease</keyword>
<reference evidence="10" key="2">
    <citation type="journal article" date="2021" name="PeerJ">
        <title>Extensive microbial diversity within the chicken gut microbiome revealed by metagenomics and culture.</title>
        <authorList>
            <person name="Gilroy R."/>
            <person name="Ravi A."/>
            <person name="Getino M."/>
            <person name="Pursley I."/>
            <person name="Horton D.L."/>
            <person name="Alikhan N.F."/>
            <person name="Baker D."/>
            <person name="Gharbi K."/>
            <person name="Hall N."/>
            <person name="Watson M."/>
            <person name="Adriaenssens E.M."/>
            <person name="Foster-Nyarko E."/>
            <person name="Jarju S."/>
            <person name="Secka A."/>
            <person name="Antonio M."/>
            <person name="Oren A."/>
            <person name="Chaudhuri R.R."/>
            <person name="La Ragione R."/>
            <person name="Hildebrand F."/>
            <person name="Pallen M.J."/>
        </authorList>
    </citation>
    <scope>NUCLEOTIDE SEQUENCE</scope>
    <source>
        <strain evidence="10">17073</strain>
    </source>
</reference>
<evidence type="ECO:0000256" key="3">
    <source>
        <dbReference type="ARBA" id="ARBA00022723"/>
    </source>
</evidence>
<dbReference type="GO" id="GO:0004222">
    <property type="term" value="F:metalloendopeptidase activity"/>
    <property type="evidence" value="ECO:0007669"/>
    <property type="project" value="InterPro"/>
</dbReference>
<dbReference type="PANTHER" id="PTHR43660:SF1">
    <property type="entry name" value="DIPEPTIDYL CARBOXYPEPTIDASE"/>
    <property type="match status" value="1"/>
</dbReference>
<evidence type="ECO:0000256" key="6">
    <source>
        <dbReference type="ARBA" id="ARBA00023049"/>
    </source>
</evidence>
<dbReference type="Pfam" id="PF01432">
    <property type="entry name" value="Peptidase_M3"/>
    <property type="match status" value="1"/>
</dbReference>
<sequence>MRKKHFTAIALCLSGLMLFTGTKMKAENPFMAAYDTPFNIPPFEQISTDDYLPAFEEGIRQHNQEINSIINNRALPDFDNTIVALDNAGQLLENVNYVFAGLSESMSTPEMQKLGAQIFPMLSKHSDEMMMNERLFARIKEVYDNRAKFNLNKAQERLLEKYYKAFVRNGALLSPEKKEQLKSINEQLSTLCLKFGNNIVNDTNEWRLVVDNENDLSGLPASSIAVAAEEAAALGMKGKWVFTLQAPSRLPLLTYADNRDLREKMYKAYINLANNGNENDNKALIGDILRLRKQKAELFGFKTFADYQLDAVMAKSVDAAEELLMKIWTPAVAKSHEEIADMQQYVDSHGGNFKIAAWDYYYYAEKVKKEKFNFDENDVRAYFPIENVRKGIFTMAEKLYGITFHELTDVPVYHPDVKAYEVLDKDGKHLAVFMTDYYARTGKRQGAWMFVFQEANGTKGIRPIVYNVGNFTKPSAGEPSLLTIDEVETMFHEFGHALHGMLTKAGYKGNAGTNVDRDFVEFPSQLHEHWMFEPELLKTYARHYKTGEVIPDSLVEKLTASAKFNQGFVNTELVGAALLDLEWHKLQDLDNVDAAAFEAGVAKKLGMPEEIQFRYRSTYFNHIFSSDQYAAGYYTYLWAQVLDCDGFEVFQKHGIFDPETSAKLKHVLESGNDEDPMVLYEGFAGHRPTPEALLRDKGLE</sequence>
<keyword evidence="3 7" id="KW-0479">Metal-binding</keyword>
<gene>
    <name evidence="10" type="ORF">IAD18_08040</name>
</gene>
<dbReference type="GO" id="GO:0006508">
    <property type="term" value="P:proteolysis"/>
    <property type="evidence" value="ECO:0007669"/>
    <property type="project" value="UniProtKB-KW"/>
</dbReference>
<dbReference type="InterPro" id="IPR024077">
    <property type="entry name" value="Neurolysin/TOP_dom2"/>
</dbReference>
<evidence type="ECO:0000256" key="1">
    <source>
        <dbReference type="ARBA" id="ARBA00006040"/>
    </source>
</evidence>
<evidence type="ECO:0000256" key="4">
    <source>
        <dbReference type="ARBA" id="ARBA00022801"/>
    </source>
</evidence>
<dbReference type="InterPro" id="IPR001567">
    <property type="entry name" value="Pept_M3A_M3B_dom"/>
</dbReference>
<dbReference type="GO" id="GO:0004180">
    <property type="term" value="F:carboxypeptidase activity"/>
    <property type="evidence" value="ECO:0007669"/>
    <property type="project" value="TreeGrafter"/>
</dbReference>
<keyword evidence="5 7" id="KW-0862">Zinc</keyword>
<evidence type="ECO:0000256" key="8">
    <source>
        <dbReference type="SAM" id="SignalP"/>
    </source>
</evidence>
<keyword evidence="2 7" id="KW-0645">Protease</keyword>
<dbReference type="GO" id="GO:0046872">
    <property type="term" value="F:metal ion binding"/>
    <property type="evidence" value="ECO:0007669"/>
    <property type="project" value="UniProtKB-UniRule"/>
</dbReference>
<protein>
    <submittedName>
        <fullName evidence="10">M3 family metallopeptidase</fullName>
    </submittedName>
</protein>
<evidence type="ECO:0000256" key="2">
    <source>
        <dbReference type="ARBA" id="ARBA00022670"/>
    </source>
</evidence>
<comment type="caution">
    <text evidence="10">The sequence shown here is derived from an EMBL/GenBank/DDBJ whole genome shotgun (WGS) entry which is preliminary data.</text>
</comment>
<dbReference type="CDD" id="cd06456">
    <property type="entry name" value="M3A_DCP"/>
    <property type="match status" value="1"/>
</dbReference>
<dbReference type="GO" id="GO:0005829">
    <property type="term" value="C:cytosol"/>
    <property type="evidence" value="ECO:0007669"/>
    <property type="project" value="TreeGrafter"/>
</dbReference>
<feature type="chain" id="PRO_5038693440" evidence="8">
    <location>
        <begin position="26"/>
        <end position="700"/>
    </location>
</feature>
<accession>A0A9D1LGB2</accession>
<dbReference type="InterPro" id="IPR034005">
    <property type="entry name" value="M3A_DCP"/>
</dbReference>
<keyword evidence="8" id="KW-0732">Signal</keyword>
<evidence type="ECO:0000256" key="5">
    <source>
        <dbReference type="ARBA" id="ARBA00022833"/>
    </source>
</evidence>
<dbReference type="SUPFAM" id="SSF55486">
    <property type="entry name" value="Metalloproteases ('zincins'), catalytic domain"/>
    <property type="match status" value="1"/>
</dbReference>
<dbReference type="EMBL" id="DVMS01000225">
    <property type="protein sequence ID" value="HIU39598.1"/>
    <property type="molecule type" value="Genomic_DNA"/>
</dbReference>
<dbReference type="PANTHER" id="PTHR43660">
    <property type="entry name" value="DIPEPTIDYL CARBOXYPEPTIDASE"/>
    <property type="match status" value="1"/>
</dbReference>
<dbReference type="Gene3D" id="1.10.1370.40">
    <property type="match status" value="1"/>
</dbReference>
<dbReference type="InterPro" id="IPR045090">
    <property type="entry name" value="Pept_M3A_M3B"/>
</dbReference>
<evidence type="ECO:0000313" key="11">
    <source>
        <dbReference type="Proteomes" id="UP000824076"/>
    </source>
</evidence>
<reference evidence="10" key="1">
    <citation type="submission" date="2020-10" db="EMBL/GenBank/DDBJ databases">
        <authorList>
            <person name="Gilroy R."/>
        </authorList>
    </citation>
    <scope>NUCLEOTIDE SEQUENCE</scope>
    <source>
        <strain evidence="10">17073</strain>
    </source>
</reference>
<dbReference type="AlphaFoldDB" id="A0A9D1LGB2"/>
<keyword evidence="4 7" id="KW-0378">Hydrolase</keyword>
<dbReference type="Gene3D" id="1.10.1370.10">
    <property type="entry name" value="Neurolysin, domain 3"/>
    <property type="match status" value="1"/>
</dbReference>
<evidence type="ECO:0000313" key="10">
    <source>
        <dbReference type="EMBL" id="HIU39598.1"/>
    </source>
</evidence>
<name>A0A9D1LGB2_9BACT</name>
<evidence type="ECO:0000259" key="9">
    <source>
        <dbReference type="Pfam" id="PF01432"/>
    </source>
</evidence>
<comment type="similarity">
    <text evidence="1 7">Belongs to the peptidase M3 family.</text>
</comment>
<dbReference type="InterPro" id="IPR024079">
    <property type="entry name" value="MetalloPept_cat_dom_sf"/>
</dbReference>
<feature type="signal peptide" evidence="8">
    <location>
        <begin position="1"/>
        <end position="25"/>
    </location>
</feature>
<comment type="cofactor">
    <cofactor evidence="7">
        <name>Zn(2+)</name>
        <dbReference type="ChEBI" id="CHEBI:29105"/>
    </cofactor>
    <text evidence="7">Binds 1 zinc ion.</text>
</comment>
<proteinExistence type="inferred from homology"/>
<evidence type="ECO:0000256" key="7">
    <source>
        <dbReference type="RuleBase" id="RU003435"/>
    </source>
</evidence>
<dbReference type="Gene3D" id="3.40.390.10">
    <property type="entry name" value="Collagenase (Catalytic Domain)"/>
    <property type="match status" value="1"/>
</dbReference>
<dbReference type="FunFam" id="3.40.390.10:FF:000009">
    <property type="entry name" value="Oligopeptidase A"/>
    <property type="match status" value="1"/>
</dbReference>